<dbReference type="EMBL" id="JBGOSP010000005">
    <property type="protein sequence ID" value="MFA3837047.1"/>
    <property type="molecule type" value="Genomic_DNA"/>
</dbReference>
<keyword evidence="3" id="KW-1185">Reference proteome</keyword>
<reference evidence="2 3" key="1">
    <citation type="submission" date="2024-08" db="EMBL/GenBank/DDBJ databases">
        <title>Genome sequence of Streptomyces aureus CACIA-1.46HGO.</title>
        <authorList>
            <person name="Evangelista-Martinez Z."/>
        </authorList>
    </citation>
    <scope>NUCLEOTIDE SEQUENCE [LARGE SCALE GENOMIC DNA]</scope>
    <source>
        <strain evidence="2 3">CACIA-1.46HGO</strain>
    </source>
</reference>
<evidence type="ECO:0000313" key="3">
    <source>
        <dbReference type="Proteomes" id="UP001571476"/>
    </source>
</evidence>
<dbReference type="Proteomes" id="UP001571476">
    <property type="component" value="Unassembled WGS sequence"/>
</dbReference>
<feature type="region of interest" description="Disordered" evidence="1">
    <location>
        <begin position="137"/>
        <end position="164"/>
    </location>
</feature>
<proteinExistence type="predicted"/>
<comment type="caution">
    <text evidence="2">The sequence shown here is derived from an EMBL/GenBank/DDBJ whole genome shotgun (WGS) entry which is preliminary data.</text>
</comment>
<evidence type="ECO:0008006" key="4">
    <source>
        <dbReference type="Google" id="ProtNLM"/>
    </source>
</evidence>
<dbReference type="RefSeq" id="WP_372562651.1">
    <property type="nucleotide sequence ID" value="NZ_JBGOSP010000005.1"/>
</dbReference>
<name>A0ABV4SGL8_9ACTN</name>
<gene>
    <name evidence="2" type="ORF">ACEG43_12795</name>
</gene>
<sequence>MAWEEWEQLKTDAEARRSTQMQINHMAPEGGGTFGDLRVKNADLEKIGKEAHSLFEHLGREGKVAHSSSNTAASNIKQQGFDLAAGLQHVSNRWEKQLGSLLDACAQISNHLHRTQSIHGGDEDYIRRTMSSIDTLDQGFDERVGKAGKPNPAYYGKPSEKKDD</sequence>
<organism evidence="2 3">
    <name type="scientific">Streptomyces aureus</name>
    <dbReference type="NCBI Taxonomy" id="193461"/>
    <lineage>
        <taxon>Bacteria</taxon>
        <taxon>Bacillati</taxon>
        <taxon>Actinomycetota</taxon>
        <taxon>Actinomycetes</taxon>
        <taxon>Kitasatosporales</taxon>
        <taxon>Streptomycetaceae</taxon>
        <taxon>Streptomyces</taxon>
    </lineage>
</organism>
<protein>
    <recommendedName>
        <fullName evidence="4">AG1 protein</fullName>
    </recommendedName>
</protein>
<evidence type="ECO:0000256" key="1">
    <source>
        <dbReference type="SAM" id="MobiDB-lite"/>
    </source>
</evidence>
<accession>A0ABV4SGL8</accession>
<evidence type="ECO:0000313" key="2">
    <source>
        <dbReference type="EMBL" id="MFA3837047.1"/>
    </source>
</evidence>